<gene>
    <name evidence="2" type="ORF">BDV25DRAFT_128005</name>
</gene>
<reference evidence="2 3" key="1">
    <citation type="submission" date="2019-04" db="EMBL/GenBank/DDBJ databases">
        <title>Friends and foes A comparative genomics study of 23 Aspergillus species from section Flavi.</title>
        <authorList>
            <consortium name="DOE Joint Genome Institute"/>
            <person name="Kjaerbolling I."/>
            <person name="Vesth T."/>
            <person name="Frisvad J.C."/>
            <person name="Nybo J.L."/>
            <person name="Theobald S."/>
            <person name="Kildgaard S."/>
            <person name="Isbrandt T."/>
            <person name="Kuo A."/>
            <person name="Sato A."/>
            <person name="Lyhne E.K."/>
            <person name="Kogle M.E."/>
            <person name="Wiebenga A."/>
            <person name="Kun R.S."/>
            <person name="Lubbers R.J."/>
            <person name="Makela M.R."/>
            <person name="Barry K."/>
            <person name="Chovatia M."/>
            <person name="Clum A."/>
            <person name="Daum C."/>
            <person name="Haridas S."/>
            <person name="He G."/>
            <person name="LaButti K."/>
            <person name="Lipzen A."/>
            <person name="Mondo S."/>
            <person name="Riley R."/>
            <person name="Salamov A."/>
            <person name="Simmons B.A."/>
            <person name="Magnuson J.K."/>
            <person name="Henrissat B."/>
            <person name="Mortensen U.H."/>
            <person name="Larsen T.O."/>
            <person name="Devries R.P."/>
            <person name="Grigoriev I.V."/>
            <person name="Machida M."/>
            <person name="Baker S.E."/>
            <person name="Andersen M.R."/>
        </authorList>
    </citation>
    <scope>NUCLEOTIDE SEQUENCE [LARGE SCALE GENOMIC DNA]</scope>
    <source>
        <strain evidence="2 3">IBT 18842</strain>
    </source>
</reference>
<evidence type="ECO:0000313" key="3">
    <source>
        <dbReference type="Proteomes" id="UP000325780"/>
    </source>
</evidence>
<dbReference type="EMBL" id="ML742053">
    <property type="protein sequence ID" value="KAE8152446.1"/>
    <property type="molecule type" value="Genomic_DNA"/>
</dbReference>
<accession>A0A5N6U1I3</accession>
<keyword evidence="1" id="KW-0472">Membrane</keyword>
<feature type="transmembrane region" description="Helical" evidence="1">
    <location>
        <begin position="158"/>
        <end position="178"/>
    </location>
</feature>
<dbReference type="PANTHER" id="PTHR12265:SF36">
    <property type="entry name" value="P450, PUTATIVE (EUROFUNG)-RELATED"/>
    <property type="match status" value="1"/>
</dbReference>
<evidence type="ECO:0000313" key="2">
    <source>
        <dbReference type="EMBL" id="KAE8152446.1"/>
    </source>
</evidence>
<name>A0A5N6U1I3_ASPAV</name>
<protein>
    <recommendedName>
        <fullName evidence="4">Indole-diterpene biosynthesis protein PaxU</fullName>
    </recommendedName>
</protein>
<organism evidence="2 3">
    <name type="scientific">Aspergillus avenaceus</name>
    <dbReference type="NCBI Taxonomy" id="36643"/>
    <lineage>
        <taxon>Eukaryota</taxon>
        <taxon>Fungi</taxon>
        <taxon>Dikarya</taxon>
        <taxon>Ascomycota</taxon>
        <taxon>Pezizomycotina</taxon>
        <taxon>Eurotiomycetes</taxon>
        <taxon>Eurotiomycetidae</taxon>
        <taxon>Eurotiales</taxon>
        <taxon>Aspergillaceae</taxon>
        <taxon>Aspergillus</taxon>
        <taxon>Aspergillus subgen. Circumdati</taxon>
    </lineage>
</organism>
<dbReference type="Pfam" id="PF05705">
    <property type="entry name" value="DUF829"/>
    <property type="match status" value="1"/>
</dbReference>
<dbReference type="PANTHER" id="PTHR12265">
    <property type="entry name" value="TRANSMEMBRANE PROTEIN 53"/>
    <property type="match status" value="1"/>
</dbReference>
<evidence type="ECO:0000256" key="1">
    <source>
        <dbReference type="SAM" id="Phobius"/>
    </source>
</evidence>
<dbReference type="OrthoDB" id="77878at2759"/>
<evidence type="ECO:0008006" key="4">
    <source>
        <dbReference type="Google" id="ProtNLM"/>
    </source>
</evidence>
<proteinExistence type="predicted"/>
<keyword evidence="1" id="KW-1133">Transmembrane helix</keyword>
<dbReference type="AlphaFoldDB" id="A0A5N6U1I3"/>
<dbReference type="InterPro" id="IPR008547">
    <property type="entry name" value="DUF829_TMEM53"/>
</dbReference>
<dbReference type="Proteomes" id="UP000325780">
    <property type="component" value="Unassembled WGS sequence"/>
</dbReference>
<sequence>MPLNPYTKLSPSIYLHQPSKTTTKPIILCFWMNAPARALSKYITEYKRLAPGSPLLIILSTTADIIWSSTERAQRARLSPALEILRTLAPNEAVHMHMFSNGGVFSAVHLLDLYRGAVGCALPVASMLFDSAPGTASVGGAVRAVSYGILPARGVMRVLGMVGLWVVFWVALVVVRVLGGKDAVSFARERVNDVGLTGVGRRCYFYSEGDDLVEAVDVEGHAVLAENLGFVVRREKFEGSRHVSHMLVDSGRYWRVVAEYL</sequence>
<keyword evidence="1" id="KW-0812">Transmembrane</keyword>
<keyword evidence="3" id="KW-1185">Reference proteome</keyword>